<name>K1RXM5_9ZZZZ</name>
<dbReference type="InterPro" id="IPR018060">
    <property type="entry name" value="HTH_AraC"/>
</dbReference>
<organism evidence="5">
    <name type="scientific">human gut metagenome</name>
    <dbReference type="NCBI Taxonomy" id="408170"/>
    <lineage>
        <taxon>unclassified sequences</taxon>
        <taxon>metagenomes</taxon>
        <taxon>organismal metagenomes</taxon>
    </lineage>
</organism>
<dbReference type="PROSITE" id="PS01124">
    <property type="entry name" value="HTH_ARAC_FAMILY_2"/>
    <property type="match status" value="1"/>
</dbReference>
<keyword evidence="1" id="KW-0805">Transcription regulation</keyword>
<dbReference type="PANTHER" id="PTHR43280">
    <property type="entry name" value="ARAC-FAMILY TRANSCRIPTIONAL REGULATOR"/>
    <property type="match status" value="1"/>
</dbReference>
<dbReference type="InterPro" id="IPR020449">
    <property type="entry name" value="Tscrpt_reg_AraC-type_HTH"/>
</dbReference>
<protein>
    <submittedName>
        <fullName evidence="5">Protein containing Helix-turn-helix, AraC domain protein</fullName>
    </submittedName>
</protein>
<dbReference type="EMBL" id="AJWZ01010597">
    <property type="protein sequence ID" value="EKC47994.1"/>
    <property type="molecule type" value="Genomic_DNA"/>
</dbReference>
<keyword evidence="3" id="KW-0804">Transcription</keyword>
<evidence type="ECO:0000256" key="1">
    <source>
        <dbReference type="ARBA" id="ARBA00023015"/>
    </source>
</evidence>
<gene>
    <name evidence="5" type="ORF">OBE_15415</name>
</gene>
<evidence type="ECO:0000256" key="3">
    <source>
        <dbReference type="ARBA" id="ARBA00023163"/>
    </source>
</evidence>
<dbReference type="SMART" id="SM00342">
    <property type="entry name" value="HTH_ARAC"/>
    <property type="match status" value="1"/>
</dbReference>
<keyword evidence="2" id="KW-0238">DNA-binding</keyword>
<dbReference type="AlphaFoldDB" id="K1RXM5"/>
<dbReference type="GO" id="GO:0043565">
    <property type="term" value="F:sequence-specific DNA binding"/>
    <property type="evidence" value="ECO:0007669"/>
    <property type="project" value="InterPro"/>
</dbReference>
<comment type="caution">
    <text evidence="5">The sequence shown here is derived from an EMBL/GenBank/DDBJ whole genome shotgun (WGS) entry which is preliminary data.</text>
</comment>
<dbReference type="InterPro" id="IPR009057">
    <property type="entry name" value="Homeodomain-like_sf"/>
</dbReference>
<evidence type="ECO:0000259" key="4">
    <source>
        <dbReference type="PROSITE" id="PS01124"/>
    </source>
</evidence>
<accession>K1RXM5</accession>
<dbReference type="PANTHER" id="PTHR43280:SF32">
    <property type="entry name" value="TRANSCRIPTIONAL REGULATORY PROTEIN"/>
    <property type="match status" value="1"/>
</dbReference>
<feature type="domain" description="HTH araC/xylS-type" evidence="4">
    <location>
        <begin position="215"/>
        <end position="320"/>
    </location>
</feature>
<dbReference type="PRINTS" id="PR00032">
    <property type="entry name" value="HTHARAC"/>
</dbReference>
<dbReference type="GO" id="GO:0003700">
    <property type="term" value="F:DNA-binding transcription factor activity"/>
    <property type="evidence" value="ECO:0007669"/>
    <property type="project" value="InterPro"/>
</dbReference>
<dbReference type="Gene3D" id="1.10.10.60">
    <property type="entry name" value="Homeodomain-like"/>
    <property type="match status" value="2"/>
</dbReference>
<proteinExistence type="predicted"/>
<dbReference type="Pfam" id="PF12833">
    <property type="entry name" value="HTH_18"/>
    <property type="match status" value="1"/>
</dbReference>
<evidence type="ECO:0000256" key="2">
    <source>
        <dbReference type="ARBA" id="ARBA00023125"/>
    </source>
</evidence>
<evidence type="ECO:0000313" key="5">
    <source>
        <dbReference type="EMBL" id="EKC47994.1"/>
    </source>
</evidence>
<dbReference type="SUPFAM" id="SSF46689">
    <property type="entry name" value="Homeodomain-like"/>
    <property type="match status" value="1"/>
</dbReference>
<sequence>MPAGERDPAEMVTFVENKPVTNMESKIRHIESVGEYCGSLGVAAQHPLVAVVDFAEARPVYHMRQTFGFYAVFLKEVRCGDMIYGRNYYDYQEGTLVCLAPGQVIGFEDNGEKFQPKGWALVFHPDLIRGTMLGRNMKEYTYFSYEVNEALHLSETERSLVVDSLRKIRLELGHAIDRHSRRLVTTQIEVLLDYCLRFYERQFITRAHVNHDVLTRFERLLDDYFAEGRARSEGLPTVKYCAGQLCLSPNYFGDLVKRETGRTAQEHIQLKLLEVAKERVLDPGRTIGEIAYELGFQYPQHFTRMFKKLTGQTPNEYRASE</sequence>
<reference evidence="5" key="1">
    <citation type="journal article" date="2013" name="Environ. Microbiol.">
        <title>Microbiota from the distal guts of lean and obese adolescents exhibit partial functional redundancy besides clear differences in community structure.</title>
        <authorList>
            <person name="Ferrer M."/>
            <person name="Ruiz A."/>
            <person name="Lanza F."/>
            <person name="Haange S.B."/>
            <person name="Oberbach A."/>
            <person name="Till H."/>
            <person name="Bargiela R."/>
            <person name="Campoy C."/>
            <person name="Segura M.T."/>
            <person name="Richter M."/>
            <person name="von Bergen M."/>
            <person name="Seifert J."/>
            <person name="Suarez A."/>
        </authorList>
    </citation>
    <scope>NUCLEOTIDE SEQUENCE</scope>
</reference>